<evidence type="ECO:0000256" key="4">
    <source>
        <dbReference type="ARBA" id="ARBA00023180"/>
    </source>
</evidence>
<dbReference type="AlphaFoldDB" id="T1IRE4"/>
<accession>T1IRE4</accession>
<keyword evidence="2" id="KW-0677">Repeat</keyword>
<dbReference type="Proteomes" id="UP000014500">
    <property type="component" value="Unassembled WGS sequence"/>
</dbReference>
<dbReference type="HOGENOM" id="CLU_1312935_0_0_1"/>
<dbReference type="Gene3D" id="2.10.70.10">
    <property type="entry name" value="Complement Module, domain 1"/>
    <property type="match status" value="2"/>
</dbReference>
<evidence type="ECO:0000259" key="6">
    <source>
        <dbReference type="PROSITE" id="PS50923"/>
    </source>
</evidence>
<proteinExistence type="predicted"/>
<evidence type="ECO:0000313" key="7">
    <source>
        <dbReference type="EnsemblMetazoa" id="SMAR003632-PA"/>
    </source>
</evidence>
<evidence type="ECO:0000256" key="3">
    <source>
        <dbReference type="ARBA" id="ARBA00023157"/>
    </source>
</evidence>
<evidence type="ECO:0000256" key="2">
    <source>
        <dbReference type="ARBA" id="ARBA00022737"/>
    </source>
</evidence>
<protein>
    <recommendedName>
        <fullName evidence="6">Sushi domain-containing protein</fullName>
    </recommendedName>
</protein>
<evidence type="ECO:0000256" key="1">
    <source>
        <dbReference type="ARBA" id="ARBA00022659"/>
    </source>
</evidence>
<comment type="caution">
    <text evidence="5">Lacks conserved residue(s) required for the propagation of feature annotation.</text>
</comment>
<dbReference type="SUPFAM" id="SSF57535">
    <property type="entry name" value="Complement control module/SCR domain"/>
    <property type="match status" value="2"/>
</dbReference>
<dbReference type="EMBL" id="JH431356">
    <property type="status" value="NOT_ANNOTATED_CDS"/>
    <property type="molecule type" value="Genomic_DNA"/>
</dbReference>
<dbReference type="SMART" id="SM00032">
    <property type="entry name" value="CCP"/>
    <property type="match status" value="2"/>
</dbReference>
<dbReference type="InterPro" id="IPR000436">
    <property type="entry name" value="Sushi_SCR_CCP_dom"/>
</dbReference>
<dbReference type="InterPro" id="IPR018378">
    <property type="entry name" value="C-type_lectin_CS"/>
</dbReference>
<organism evidence="7 8">
    <name type="scientific">Strigamia maritima</name>
    <name type="common">European centipede</name>
    <name type="synonym">Geophilus maritimus</name>
    <dbReference type="NCBI Taxonomy" id="126957"/>
    <lineage>
        <taxon>Eukaryota</taxon>
        <taxon>Metazoa</taxon>
        <taxon>Ecdysozoa</taxon>
        <taxon>Arthropoda</taxon>
        <taxon>Myriapoda</taxon>
        <taxon>Chilopoda</taxon>
        <taxon>Pleurostigmophora</taxon>
        <taxon>Geophilomorpha</taxon>
        <taxon>Linotaeniidae</taxon>
        <taxon>Strigamia</taxon>
    </lineage>
</organism>
<dbReference type="Pfam" id="PF00084">
    <property type="entry name" value="Sushi"/>
    <property type="match status" value="1"/>
</dbReference>
<evidence type="ECO:0000313" key="8">
    <source>
        <dbReference type="Proteomes" id="UP000014500"/>
    </source>
</evidence>
<evidence type="ECO:0000256" key="5">
    <source>
        <dbReference type="PROSITE-ProRule" id="PRU00302"/>
    </source>
</evidence>
<name>T1IRE4_STRMM</name>
<feature type="domain" description="Sushi" evidence="6">
    <location>
        <begin position="46"/>
        <end position="107"/>
    </location>
</feature>
<keyword evidence="1 5" id="KW-0768">Sushi</keyword>
<dbReference type="InterPro" id="IPR035976">
    <property type="entry name" value="Sushi/SCR/CCP_sf"/>
</dbReference>
<dbReference type="PhylomeDB" id="T1IRE4"/>
<dbReference type="PANTHER" id="PTHR19325:SF575">
    <property type="entry name" value="LOCOMOTION-RELATED PROTEIN HIKARU GENKI"/>
    <property type="match status" value="1"/>
</dbReference>
<dbReference type="STRING" id="126957.T1IRE4"/>
<dbReference type="PROSITE" id="PS00615">
    <property type="entry name" value="C_TYPE_LECTIN_1"/>
    <property type="match status" value="1"/>
</dbReference>
<keyword evidence="3" id="KW-1015">Disulfide bond</keyword>
<reference evidence="8" key="1">
    <citation type="submission" date="2011-05" db="EMBL/GenBank/DDBJ databases">
        <authorList>
            <person name="Richards S.R."/>
            <person name="Qu J."/>
            <person name="Jiang H."/>
            <person name="Jhangiani S.N."/>
            <person name="Agravi P."/>
            <person name="Goodspeed R."/>
            <person name="Gross S."/>
            <person name="Mandapat C."/>
            <person name="Jackson L."/>
            <person name="Mathew T."/>
            <person name="Pu L."/>
            <person name="Thornton R."/>
            <person name="Saada N."/>
            <person name="Wilczek-Boney K.B."/>
            <person name="Lee S."/>
            <person name="Kovar C."/>
            <person name="Wu Y."/>
            <person name="Scherer S.E."/>
            <person name="Worley K.C."/>
            <person name="Muzny D.M."/>
            <person name="Gibbs R."/>
        </authorList>
    </citation>
    <scope>NUCLEOTIDE SEQUENCE</scope>
    <source>
        <strain evidence="8">Brora</strain>
    </source>
</reference>
<dbReference type="CDD" id="cd00033">
    <property type="entry name" value="CCP"/>
    <property type="match status" value="2"/>
</dbReference>
<dbReference type="InterPro" id="IPR050350">
    <property type="entry name" value="Compl-Cell_Adhes-Reg"/>
</dbReference>
<dbReference type="PANTHER" id="PTHR19325">
    <property type="entry name" value="COMPLEMENT COMPONENT-RELATED SUSHI DOMAIN-CONTAINING"/>
    <property type="match status" value="1"/>
</dbReference>
<keyword evidence="8" id="KW-1185">Reference proteome</keyword>
<keyword evidence="4" id="KW-0325">Glycoprotein</keyword>
<reference evidence="7" key="2">
    <citation type="submission" date="2015-02" db="UniProtKB">
        <authorList>
            <consortium name="EnsemblMetazoa"/>
        </authorList>
    </citation>
    <scope>IDENTIFICATION</scope>
</reference>
<dbReference type="EnsemblMetazoa" id="SMAR003632-RA">
    <property type="protein sequence ID" value="SMAR003632-PA"/>
    <property type="gene ID" value="SMAR003632"/>
</dbReference>
<sequence>MGLSGLVSENITTEHRNLCALATTNRWLSDGCREGKYPFLCYFEAHYCDAHNVQIQDGFITDCREDGQFLHGDVVEVQCRKTYTLIGPHEITCLSNGTWSAMPTCEPGCLRPYDIPHSFPAVDKSWHRIGDTAIILCQYGYLVLIGSIPRSHAILTCTFSGVWIPEKLACIHMNSSEYSYSPEVVNKISVVVEGTTHLVCPEVTTATVEG</sequence>
<dbReference type="PROSITE" id="PS50923">
    <property type="entry name" value="SUSHI"/>
    <property type="match status" value="1"/>
</dbReference>